<dbReference type="RefSeq" id="WP_207328861.1">
    <property type="nucleotide sequence ID" value="NZ_JAFMYW010000002.1"/>
</dbReference>
<sequence length="769" mass="80238">MPLHVRYFVLPPLLVLFYAPLIAQTVISTQALGQTSVCPTSEIDIPFSLSGTIGASNKFSIQFSRGSELTTLPASTVVGNPTTGQYTASVALLNLLATGTYKVRVVISNPTTVGSDSPTSLFIKTQPASAPTLLAQSSGNYTSQYTFCQNDSPLSLSSLVGPIPDNYRILYDQGTALASTSQRTFVAPVINPANVGRATYNFRYVAIDESKGCNLVDQPGSVSYLTTEIKIRPAAPSLSVSSFTYCQNQPATQIAATVTHAGADLTWYNSLGTPLAGSTLTPATTSAGTSVYRVTQSVDRCESAPASVSVIVRALSEAPTAPKTLIELCRGATAEPLMATGTNLIWTDPSGTTSTVGPIPSTLNASKTGDGDIYYVSQLSTNGCPSARLAIRVIVQASPTLSLSGGRNINLGIELPLQLSFTGTGPYKYQITTTPATTTLTGVATKDTTLLLLPTRSTVYQVTEVNNGCGVGLPGNPATATVVVLVPTIRTLTLQSATACAGSTITAVFQTAGTFNPGSVFRLQLAQTNPDSSKLIYNNLVITQQVGNSQLTGVLPATATSGTYLVRVSATNPKIPIIGTPSATTLTVLGPTSASMTTSTPAISDGGVGKLAIHFTGDGPWTFSYRDSTTTLGAIQTVTTATNPYLIDVNPTRTTSYQLTSLSNGCSLNTNIPGRVVITVSPLLAVEPLASLVTVFPVPATTLLSIQLDPSLLNEPATLLLLDEQGHTVLTKSTKQPSTPLSLAEQPAGVYLLQVLINGQKIVRRVVKQ</sequence>
<dbReference type="NCBIfam" id="TIGR04183">
    <property type="entry name" value="Por_Secre_tail"/>
    <property type="match status" value="1"/>
</dbReference>
<name>A0ABS3JG04_9BACT</name>
<accession>A0ABS3JG04</accession>
<dbReference type="EMBL" id="JAFMYW010000002">
    <property type="protein sequence ID" value="MBO0948918.1"/>
    <property type="molecule type" value="Genomic_DNA"/>
</dbReference>
<reference evidence="1 2" key="1">
    <citation type="submission" date="2021-03" db="EMBL/GenBank/DDBJ databases">
        <title>Fibrella sp. HMF5405 genome sequencing and assembly.</title>
        <authorList>
            <person name="Kang H."/>
            <person name="Kim H."/>
            <person name="Bae S."/>
            <person name="Joh K."/>
        </authorList>
    </citation>
    <scope>NUCLEOTIDE SEQUENCE [LARGE SCALE GENOMIC DNA]</scope>
    <source>
        <strain evidence="1 2">HMF5405</strain>
    </source>
</reference>
<gene>
    <name evidence="1" type="ORF">J2I46_10020</name>
</gene>
<dbReference type="InterPro" id="IPR026444">
    <property type="entry name" value="Secre_tail"/>
</dbReference>
<dbReference type="Proteomes" id="UP000664628">
    <property type="component" value="Unassembled WGS sequence"/>
</dbReference>
<organism evidence="1 2">
    <name type="scientific">Fibrella forsythiae</name>
    <dbReference type="NCBI Taxonomy" id="2817061"/>
    <lineage>
        <taxon>Bacteria</taxon>
        <taxon>Pseudomonadati</taxon>
        <taxon>Bacteroidota</taxon>
        <taxon>Cytophagia</taxon>
        <taxon>Cytophagales</taxon>
        <taxon>Spirosomataceae</taxon>
        <taxon>Fibrella</taxon>
    </lineage>
</organism>
<proteinExistence type="predicted"/>
<evidence type="ECO:0000313" key="2">
    <source>
        <dbReference type="Proteomes" id="UP000664628"/>
    </source>
</evidence>
<keyword evidence="2" id="KW-1185">Reference proteome</keyword>
<evidence type="ECO:0000313" key="1">
    <source>
        <dbReference type="EMBL" id="MBO0948918.1"/>
    </source>
</evidence>
<comment type="caution">
    <text evidence="1">The sequence shown here is derived from an EMBL/GenBank/DDBJ whole genome shotgun (WGS) entry which is preliminary data.</text>
</comment>
<protein>
    <submittedName>
        <fullName evidence="1">T9SS type A sorting domain-containing protein</fullName>
    </submittedName>
</protein>